<keyword evidence="2 4" id="KW-0238">DNA-binding</keyword>
<evidence type="ECO:0000256" key="2">
    <source>
        <dbReference type="ARBA" id="ARBA00023125"/>
    </source>
</evidence>
<evidence type="ECO:0000256" key="1">
    <source>
        <dbReference type="ARBA" id="ARBA00023015"/>
    </source>
</evidence>
<keyword evidence="3" id="KW-0804">Transcription</keyword>
<dbReference type="Gene3D" id="1.10.357.10">
    <property type="entry name" value="Tetracycline Repressor, domain 2"/>
    <property type="match status" value="1"/>
</dbReference>
<comment type="caution">
    <text evidence="7">The sequence shown here is derived from an EMBL/GenBank/DDBJ whole genome shotgun (WGS) entry which is preliminary data.</text>
</comment>
<evidence type="ECO:0000313" key="8">
    <source>
        <dbReference type="Proteomes" id="UP000517694"/>
    </source>
</evidence>
<accession>A0A7X1HXU3</accession>
<dbReference type="EMBL" id="JACMHY010000002">
    <property type="protein sequence ID" value="MBC2865022.1"/>
    <property type="molecule type" value="Genomic_DNA"/>
</dbReference>
<dbReference type="InterPro" id="IPR050109">
    <property type="entry name" value="HTH-type_TetR-like_transc_reg"/>
</dbReference>
<dbReference type="InterPro" id="IPR001647">
    <property type="entry name" value="HTH_TetR"/>
</dbReference>
<dbReference type="AlphaFoldDB" id="A0A7X1HXU3"/>
<dbReference type="InterPro" id="IPR041347">
    <property type="entry name" value="MftR_C"/>
</dbReference>
<name>A0A7X1HXU3_9ACTN</name>
<dbReference type="InterPro" id="IPR009057">
    <property type="entry name" value="Homeodomain-like_sf"/>
</dbReference>
<keyword evidence="1" id="KW-0805">Transcription regulation</keyword>
<dbReference type="PANTHER" id="PTHR30055:SF238">
    <property type="entry name" value="MYCOFACTOCIN BIOSYNTHESIS TRANSCRIPTIONAL REGULATOR MFTR-RELATED"/>
    <property type="match status" value="1"/>
</dbReference>
<feature type="compositionally biased region" description="Low complexity" evidence="5">
    <location>
        <begin position="1"/>
        <end position="17"/>
    </location>
</feature>
<proteinExistence type="predicted"/>
<dbReference type="SUPFAM" id="SSF46689">
    <property type="entry name" value="Homeodomain-like"/>
    <property type="match status" value="1"/>
</dbReference>
<organism evidence="7 8">
    <name type="scientific">Streptomyces mexicanus</name>
    <dbReference type="NCBI Taxonomy" id="178566"/>
    <lineage>
        <taxon>Bacteria</taxon>
        <taxon>Bacillati</taxon>
        <taxon>Actinomycetota</taxon>
        <taxon>Actinomycetes</taxon>
        <taxon>Kitasatosporales</taxon>
        <taxon>Streptomycetaceae</taxon>
        <taxon>Streptomyces</taxon>
    </lineage>
</organism>
<dbReference type="PANTHER" id="PTHR30055">
    <property type="entry name" value="HTH-TYPE TRANSCRIPTIONAL REGULATOR RUTR"/>
    <property type="match status" value="1"/>
</dbReference>
<dbReference type="PROSITE" id="PS50977">
    <property type="entry name" value="HTH_TETR_2"/>
    <property type="match status" value="1"/>
</dbReference>
<sequence>MRAPSGPDRAGAGADAPTSRPGRPPLTERRKEATRLEIAHEAVRLFAEHGVQRTSGEDIARAVGISTRTLWRYFPTKEQCVRPLLTRGLDRMARRLVELPPGRPLADVARRDRGAAHDEAYEPGQLQALRSLIRLTRNEPSIMAVWLQVHYRAEDVLAEVIATRLGLPADSLDVRVRATMVNSALRVAMEDWALSEAPDGEPGTPDQHDALGRAMGIVCAGLDC</sequence>
<dbReference type="RefSeq" id="WP_159663591.1">
    <property type="nucleotide sequence ID" value="NZ_JACMHY010000002.1"/>
</dbReference>
<dbReference type="Pfam" id="PF00440">
    <property type="entry name" value="TetR_N"/>
    <property type="match status" value="1"/>
</dbReference>
<evidence type="ECO:0000256" key="3">
    <source>
        <dbReference type="ARBA" id="ARBA00023163"/>
    </source>
</evidence>
<reference evidence="7 8" key="1">
    <citation type="submission" date="2020-08" db="EMBL/GenBank/DDBJ databases">
        <title>Whole-Genome Sequence of French Clinical Streptomyces mexicanus Strain Q0842.</title>
        <authorList>
            <person name="Boxberger M."/>
            <person name="La Scola B."/>
        </authorList>
    </citation>
    <scope>NUCLEOTIDE SEQUENCE [LARGE SCALE GENOMIC DNA]</scope>
    <source>
        <strain evidence="7 8">Marseille-Q0842</strain>
    </source>
</reference>
<feature type="DNA-binding region" description="H-T-H motif" evidence="4">
    <location>
        <begin position="55"/>
        <end position="74"/>
    </location>
</feature>
<dbReference type="GO" id="GO:0000976">
    <property type="term" value="F:transcription cis-regulatory region binding"/>
    <property type="evidence" value="ECO:0007669"/>
    <property type="project" value="TreeGrafter"/>
</dbReference>
<keyword evidence="8" id="KW-1185">Reference proteome</keyword>
<dbReference type="GO" id="GO:0003700">
    <property type="term" value="F:DNA-binding transcription factor activity"/>
    <property type="evidence" value="ECO:0007669"/>
    <property type="project" value="TreeGrafter"/>
</dbReference>
<evidence type="ECO:0000256" key="4">
    <source>
        <dbReference type="PROSITE-ProRule" id="PRU00335"/>
    </source>
</evidence>
<evidence type="ECO:0000259" key="6">
    <source>
        <dbReference type="PROSITE" id="PS50977"/>
    </source>
</evidence>
<feature type="region of interest" description="Disordered" evidence="5">
    <location>
        <begin position="1"/>
        <end position="30"/>
    </location>
</feature>
<dbReference type="Proteomes" id="UP000517694">
    <property type="component" value="Unassembled WGS sequence"/>
</dbReference>
<evidence type="ECO:0000313" key="7">
    <source>
        <dbReference type="EMBL" id="MBC2865022.1"/>
    </source>
</evidence>
<gene>
    <name evidence="7" type="ORF">H1R13_08400</name>
</gene>
<dbReference type="OrthoDB" id="4143918at2"/>
<evidence type="ECO:0000256" key="5">
    <source>
        <dbReference type="SAM" id="MobiDB-lite"/>
    </source>
</evidence>
<dbReference type="Pfam" id="PF17754">
    <property type="entry name" value="TetR_C_14"/>
    <property type="match status" value="1"/>
</dbReference>
<protein>
    <submittedName>
        <fullName evidence="7">TetR family transcriptional regulator</fullName>
    </submittedName>
</protein>
<feature type="domain" description="HTH tetR-type" evidence="6">
    <location>
        <begin position="32"/>
        <end position="92"/>
    </location>
</feature>
<dbReference type="PRINTS" id="PR00455">
    <property type="entry name" value="HTHTETR"/>
</dbReference>